<organism evidence="3 4">
    <name type="scientific">Dissophora globulifera</name>
    <dbReference type="NCBI Taxonomy" id="979702"/>
    <lineage>
        <taxon>Eukaryota</taxon>
        <taxon>Fungi</taxon>
        <taxon>Fungi incertae sedis</taxon>
        <taxon>Mucoromycota</taxon>
        <taxon>Mortierellomycotina</taxon>
        <taxon>Mortierellomycetes</taxon>
        <taxon>Mortierellales</taxon>
        <taxon>Mortierellaceae</taxon>
        <taxon>Dissophora</taxon>
    </lineage>
</organism>
<evidence type="ECO:0000256" key="1">
    <source>
        <dbReference type="SAM" id="MobiDB-lite"/>
    </source>
</evidence>
<dbReference type="CDD" id="cd00067">
    <property type="entry name" value="GAL4"/>
    <property type="match status" value="1"/>
</dbReference>
<feature type="compositionally biased region" description="Basic residues" evidence="1">
    <location>
        <begin position="505"/>
        <end position="518"/>
    </location>
</feature>
<feature type="compositionally biased region" description="Low complexity" evidence="1">
    <location>
        <begin position="121"/>
        <end position="136"/>
    </location>
</feature>
<dbReference type="AlphaFoldDB" id="A0A9P6RJY5"/>
<proteinExistence type="predicted"/>
<gene>
    <name evidence="3" type="ORF">BGZ99_004368</name>
</gene>
<dbReference type="PROSITE" id="PS50048">
    <property type="entry name" value="ZN2_CY6_FUNGAL_2"/>
    <property type="match status" value="1"/>
</dbReference>
<dbReference type="Proteomes" id="UP000738325">
    <property type="component" value="Unassembled WGS sequence"/>
</dbReference>
<evidence type="ECO:0000313" key="4">
    <source>
        <dbReference type="Proteomes" id="UP000738325"/>
    </source>
</evidence>
<comment type="caution">
    <text evidence="3">The sequence shown here is derived from an EMBL/GenBank/DDBJ whole genome shotgun (WGS) entry which is preliminary data.</text>
</comment>
<dbReference type="SMART" id="SM00066">
    <property type="entry name" value="GAL4"/>
    <property type="match status" value="1"/>
</dbReference>
<dbReference type="InterPro" id="IPR036864">
    <property type="entry name" value="Zn2-C6_fun-type_DNA-bd_sf"/>
</dbReference>
<feature type="domain" description="Zn(2)-C6 fungal-type" evidence="2">
    <location>
        <begin position="146"/>
        <end position="178"/>
    </location>
</feature>
<dbReference type="InterPro" id="IPR001138">
    <property type="entry name" value="Zn2Cys6_DnaBD"/>
</dbReference>
<dbReference type="GO" id="GO:0008270">
    <property type="term" value="F:zinc ion binding"/>
    <property type="evidence" value="ECO:0007669"/>
    <property type="project" value="InterPro"/>
</dbReference>
<evidence type="ECO:0000259" key="2">
    <source>
        <dbReference type="PROSITE" id="PS50048"/>
    </source>
</evidence>
<dbReference type="Gene3D" id="4.10.240.10">
    <property type="entry name" value="Zn(2)-C6 fungal-type DNA-binding domain"/>
    <property type="match status" value="1"/>
</dbReference>
<feature type="compositionally biased region" description="Low complexity" evidence="1">
    <location>
        <begin position="351"/>
        <end position="364"/>
    </location>
</feature>
<keyword evidence="4" id="KW-1185">Reference proteome</keyword>
<dbReference type="GO" id="GO:0000981">
    <property type="term" value="F:DNA-binding transcription factor activity, RNA polymerase II-specific"/>
    <property type="evidence" value="ECO:0007669"/>
    <property type="project" value="InterPro"/>
</dbReference>
<feature type="region of interest" description="Disordered" evidence="1">
    <location>
        <begin position="406"/>
        <end position="518"/>
    </location>
</feature>
<feature type="compositionally biased region" description="Low complexity" evidence="1">
    <location>
        <begin position="411"/>
        <end position="441"/>
    </location>
</feature>
<dbReference type="EMBL" id="JAAAIP010000272">
    <property type="protein sequence ID" value="KAG0320684.1"/>
    <property type="molecule type" value="Genomic_DNA"/>
</dbReference>
<sequence>MSMIDDLNATMAQEGNDTLSMDLFGHSDLDFELAGPSALDAPPGSCSPTSSTISRAEASIPNGPSLPSSFNGPEARGPTTKHVPKPLDLTLASSMDSTAANAPPSAAMSMTTFDTPSPTQSCSPPASMPSSPSSPSYEDALQPVVACGNCKRSHIKCDHGRPCQNCLKHTSKASTCRDAVPKPRGRPKGISKNATMLDPMLAMRLQQQQQQQHHHHPGWKSFANGSLLHLHGQSESPSPQHFSRQRAVSFSHMSSAYDAAYLAMLQDHEQQEQLQYQHQRAVTHGLPSPMSPWGGSSPSVSEMSTISEIHVGSTHPLAAAVEAGARASASVCYPTGLDAYELQQLQKHRQQLQQHQQQQQQQLQHQRHSLPPNAKLTSHTHKAGMMRSMSDHFKNAQGAPAWHFHSEHHQQLLQQQQQLQQPQALAQTPSQQQKQQQSQPAHPYQRPRPHPGHSLTLMIPSTSDGRSVVSAAPSPVSASFPVSPGFPTTSSTMLPPVPPSPTHPYHAHHAHHAHHHGLHAPPPLSPIGHGPVMAMEASAGASCHDAASMARLIEQELVIKHDLEMHEQQGLQKQQELARIISLQKLQLQQQYQQHQLAALHEQGRARYHRRASLQLGLTNSSATGLGLGLGLSAGSSSLAPVHDDEMMGIES</sequence>
<name>A0A9P6RJY5_9FUNG</name>
<dbReference type="Pfam" id="PF00172">
    <property type="entry name" value="Zn_clus"/>
    <property type="match status" value="1"/>
</dbReference>
<protein>
    <recommendedName>
        <fullName evidence="2">Zn(2)-C6 fungal-type domain-containing protein</fullName>
    </recommendedName>
</protein>
<evidence type="ECO:0000313" key="3">
    <source>
        <dbReference type="EMBL" id="KAG0320684.1"/>
    </source>
</evidence>
<dbReference type="OrthoDB" id="1555531at2759"/>
<reference evidence="3" key="1">
    <citation type="journal article" date="2020" name="Fungal Divers.">
        <title>Resolving the Mortierellaceae phylogeny through synthesis of multi-gene phylogenetics and phylogenomics.</title>
        <authorList>
            <person name="Vandepol N."/>
            <person name="Liber J."/>
            <person name="Desiro A."/>
            <person name="Na H."/>
            <person name="Kennedy M."/>
            <person name="Barry K."/>
            <person name="Grigoriev I.V."/>
            <person name="Miller A.N."/>
            <person name="O'Donnell K."/>
            <person name="Stajich J.E."/>
            <person name="Bonito G."/>
        </authorList>
    </citation>
    <scope>NUCLEOTIDE SEQUENCE</scope>
    <source>
        <strain evidence="3">REB-010B</strain>
    </source>
</reference>
<feature type="region of interest" description="Disordered" evidence="1">
    <location>
        <begin position="348"/>
        <end position="379"/>
    </location>
</feature>
<feature type="compositionally biased region" description="Low complexity" evidence="1">
    <location>
        <begin position="98"/>
        <end position="111"/>
    </location>
</feature>
<feature type="region of interest" description="Disordered" evidence="1">
    <location>
        <begin position="35"/>
        <end position="139"/>
    </location>
</feature>
<accession>A0A9P6RJY5</accession>
<dbReference type="SUPFAM" id="SSF57701">
    <property type="entry name" value="Zn2/Cys6 DNA-binding domain"/>
    <property type="match status" value="1"/>
</dbReference>
<feature type="compositionally biased region" description="Low complexity" evidence="1">
    <location>
        <begin position="467"/>
        <end position="494"/>
    </location>
</feature>